<sequence>MTRIVERGCFITFEGGEGTGKSTQIRLLADRLEQYGIEVFVTREPGGTPSGEAIRSLLVTGATDRWLPVTEALMHTAARAEHVKRFIEPALERGIWVLSDRFIDSSRAYQGIGQGLGVPLIDDLTRLAIGDFLPDLTFVLDLPVAAALPRAQTRPGNEDRYERMGHAFHERLRQAFLDIALGEPDRCRIIDAAPSIELVAERLWDETRQALLS</sequence>
<keyword evidence="15" id="KW-1185">Reference proteome</keyword>
<dbReference type="GO" id="GO:0006227">
    <property type="term" value="P:dUDP biosynthetic process"/>
    <property type="evidence" value="ECO:0007669"/>
    <property type="project" value="TreeGrafter"/>
</dbReference>
<evidence type="ECO:0000256" key="3">
    <source>
        <dbReference type="ARBA" id="ARBA00017144"/>
    </source>
</evidence>
<evidence type="ECO:0000256" key="7">
    <source>
        <dbReference type="ARBA" id="ARBA00022777"/>
    </source>
</evidence>
<evidence type="ECO:0000313" key="14">
    <source>
        <dbReference type="EMBL" id="MDA5193853.1"/>
    </source>
</evidence>
<dbReference type="GO" id="GO:0005829">
    <property type="term" value="C:cytosol"/>
    <property type="evidence" value="ECO:0007669"/>
    <property type="project" value="TreeGrafter"/>
</dbReference>
<dbReference type="PANTHER" id="PTHR10344:SF4">
    <property type="entry name" value="UMP-CMP KINASE 2, MITOCHONDRIAL"/>
    <property type="match status" value="1"/>
</dbReference>
<comment type="caution">
    <text evidence="14">The sequence shown here is derived from an EMBL/GenBank/DDBJ whole genome shotgun (WGS) entry which is preliminary data.</text>
</comment>
<evidence type="ECO:0000259" key="13">
    <source>
        <dbReference type="Pfam" id="PF02223"/>
    </source>
</evidence>
<keyword evidence="8 12" id="KW-0067">ATP-binding</keyword>
<evidence type="ECO:0000256" key="11">
    <source>
        <dbReference type="ARBA" id="ARBA00057735"/>
    </source>
</evidence>
<dbReference type="FunFam" id="3.40.50.300:FF:000225">
    <property type="entry name" value="Thymidylate kinase"/>
    <property type="match status" value="1"/>
</dbReference>
<keyword evidence="4 12" id="KW-0808">Transferase</keyword>
<dbReference type="Pfam" id="PF02223">
    <property type="entry name" value="Thymidylate_kin"/>
    <property type="match status" value="1"/>
</dbReference>
<dbReference type="EC" id="2.7.4.9" evidence="2 12"/>
<evidence type="ECO:0000256" key="8">
    <source>
        <dbReference type="ARBA" id="ARBA00022840"/>
    </source>
</evidence>
<comment type="function">
    <text evidence="11 12">Phosphorylation of dTMP to form dTDP in both de novo and salvage pathways of dTTP synthesis.</text>
</comment>
<keyword evidence="7 12" id="KW-0418">Kinase</keyword>
<dbReference type="GO" id="GO:0006235">
    <property type="term" value="P:dTTP biosynthetic process"/>
    <property type="evidence" value="ECO:0007669"/>
    <property type="project" value="UniProtKB-UniRule"/>
</dbReference>
<dbReference type="Gene3D" id="3.40.50.300">
    <property type="entry name" value="P-loop containing nucleotide triphosphate hydrolases"/>
    <property type="match status" value="1"/>
</dbReference>
<evidence type="ECO:0000256" key="12">
    <source>
        <dbReference type="HAMAP-Rule" id="MF_00165"/>
    </source>
</evidence>
<dbReference type="NCBIfam" id="TIGR00041">
    <property type="entry name" value="DTMP_kinase"/>
    <property type="match status" value="1"/>
</dbReference>
<evidence type="ECO:0000256" key="5">
    <source>
        <dbReference type="ARBA" id="ARBA00022727"/>
    </source>
</evidence>
<evidence type="ECO:0000256" key="6">
    <source>
        <dbReference type="ARBA" id="ARBA00022741"/>
    </source>
</evidence>
<evidence type="ECO:0000313" key="15">
    <source>
        <dbReference type="Proteomes" id="UP001141619"/>
    </source>
</evidence>
<dbReference type="InterPro" id="IPR039430">
    <property type="entry name" value="Thymidylate_kin-like_dom"/>
</dbReference>
<dbReference type="HAMAP" id="MF_00165">
    <property type="entry name" value="Thymidylate_kinase"/>
    <property type="match status" value="1"/>
</dbReference>
<dbReference type="InterPro" id="IPR027417">
    <property type="entry name" value="P-loop_NTPase"/>
</dbReference>
<name>A0A9X3TY87_9PROT</name>
<feature type="binding site" evidence="12">
    <location>
        <begin position="15"/>
        <end position="22"/>
    </location>
    <ligand>
        <name>ATP</name>
        <dbReference type="ChEBI" id="CHEBI:30616"/>
    </ligand>
</feature>
<dbReference type="SUPFAM" id="SSF52540">
    <property type="entry name" value="P-loop containing nucleoside triphosphate hydrolases"/>
    <property type="match status" value="1"/>
</dbReference>
<dbReference type="EMBL" id="JANWOI010000002">
    <property type="protein sequence ID" value="MDA5193853.1"/>
    <property type="molecule type" value="Genomic_DNA"/>
</dbReference>
<keyword evidence="5 12" id="KW-0545">Nucleotide biosynthesis</keyword>
<dbReference type="Proteomes" id="UP001141619">
    <property type="component" value="Unassembled WGS sequence"/>
</dbReference>
<dbReference type="RefSeq" id="WP_274943545.1">
    <property type="nucleotide sequence ID" value="NZ_JANWOI010000002.1"/>
</dbReference>
<evidence type="ECO:0000256" key="9">
    <source>
        <dbReference type="ARBA" id="ARBA00029962"/>
    </source>
</evidence>
<reference evidence="14" key="2">
    <citation type="journal article" date="2023" name="Syst. Appl. Microbiol.">
        <title>Govania unica gen. nov., sp. nov., a rare biosphere bacterium that represents a novel family in the class Alphaproteobacteria.</title>
        <authorList>
            <person name="Vandamme P."/>
            <person name="Peeters C."/>
            <person name="Hettiarachchi A."/>
            <person name="Cnockaert M."/>
            <person name="Carlier A."/>
        </authorList>
    </citation>
    <scope>NUCLEOTIDE SEQUENCE</scope>
    <source>
        <strain evidence="14">LMG 31809</strain>
    </source>
</reference>
<keyword evidence="6 12" id="KW-0547">Nucleotide-binding</keyword>
<dbReference type="GO" id="GO:0006233">
    <property type="term" value="P:dTDP biosynthetic process"/>
    <property type="evidence" value="ECO:0007669"/>
    <property type="project" value="InterPro"/>
</dbReference>
<dbReference type="GO" id="GO:0004798">
    <property type="term" value="F:dTMP kinase activity"/>
    <property type="evidence" value="ECO:0007669"/>
    <property type="project" value="UniProtKB-UniRule"/>
</dbReference>
<protein>
    <recommendedName>
        <fullName evidence="3 12">Thymidylate kinase</fullName>
        <ecNumber evidence="2 12">2.7.4.9</ecNumber>
    </recommendedName>
    <alternativeName>
        <fullName evidence="9 12">dTMP kinase</fullName>
    </alternativeName>
</protein>
<dbReference type="PROSITE" id="PS01331">
    <property type="entry name" value="THYMIDYLATE_KINASE"/>
    <property type="match status" value="1"/>
</dbReference>
<dbReference type="InterPro" id="IPR018094">
    <property type="entry name" value="Thymidylate_kinase"/>
</dbReference>
<evidence type="ECO:0000256" key="1">
    <source>
        <dbReference type="ARBA" id="ARBA00009776"/>
    </source>
</evidence>
<evidence type="ECO:0000256" key="10">
    <source>
        <dbReference type="ARBA" id="ARBA00048743"/>
    </source>
</evidence>
<dbReference type="CDD" id="cd01672">
    <property type="entry name" value="TMPK"/>
    <property type="match status" value="1"/>
</dbReference>
<reference evidence="14" key="1">
    <citation type="submission" date="2022-08" db="EMBL/GenBank/DDBJ databases">
        <authorList>
            <person name="Vandamme P."/>
            <person name="Hettiarachchi A."/>
            <person name="Peeters C."/>
            <person name="Cnockaert M."/>
            <person name="Carlier A."/>
        </authorList>
    </citation>
    <scope>NUCLEOTIDE SEQUENCE</scope>
    <source>
        <strain evidence="14">LMG 31809</strain>
    </source>
</reference>
<proteinExistence type="inferred from homology"/>
<feature type="domain" description="Thymidylate kinase-like" evidence="13">
    <location>
        <begin position="13"/>
        <end position="201"/>
    </location>
</feature>
<comment type="similarity">
    <text evidence="1 12">Belongs to the thymidylate kinase family.</text>
</comment>
<evidence type="ECO:0000256" key="4">
    <source>
        <dbReference type="ARBA" id="ARBA00022679"/>
    </source>
</evidence>
<gene>
    <name evidence="12 14" type="primary">tmk</name>
    <name evidence="14" type="ORF">NYP16_07795</name>
</gene>
<accession>A0A9X3TY87</accession>
<dbReference type="InterPro" id="IPR018095">
    <property type="entry name" value="Thymidylate_kin_CS"/>
</dbReference>
<dbReference type="AlphaFoldDB" id="A0A9X3TY87"/>
<evidence type="ECO:0000256" key="2">
    <source>
        <dbReference type="ARBA" id="ARBA00012980"/>
    </source>
</evidence>
<organism evidence="14 15">
    <name type="scientific">Govanella unica</name>
    <dbReference type="NCBI Taxonomy" id="2975056"/>
    <lineage>
        <taxon>Bacteria</taxon>
        <taxon>Pseudomonadati</taxon>
        <taxon>Pseudomonadota</taxon>
        <taxon>Alphaproteobacteria</taxon>
        <taxon>Emcibacterales</taxon>
        <taxon>Govanellaceae</taxon>
        <taxon>Govanella</taxon>
    </lineage>
</organism>
<dbReference type="PANTHER" id="PTHR10344">
    <property type="entry name" value="THYMIDYLATE KINASE"/>
    <property type="match status" value="1"/>
</dbReference>
<comment type="catalytic activity">
    <reaction evidence="10 12">
        <text>dTMP + ATP = dTDP + ADP</text>
        <dbReference type="Rhea" id="RHEA:13517"/>
        <dbReference type="ChEBI" id="CHEBI:30616"/>
        <dbReference type="ChEBI" id="CHEBI:58369"/>
        <dbReference type="ChEBI" id="CHEBI:63528"/>
        <dbReference type="ChEBI" id="CHEBI:456216"/>
        <dbReference type="EC" id="2.7.4.9"/>
    </reaction>
</comment>
<dbReference type="GO" id="GO:0005524">
    <property type="term" value="F:ATP binding"/>
    <property type="evidence" value="ECO:0007669"/>
    <property type="project" value="UniProtKB-UniRule"/>
</dbReference>